<dbReference type="InterPro" id="IPR056108">
    <property type="entry name" value="DUF7691"/>
</dbReference>
<accession>A0A7W9QFU6</accession>
<reference evidence="2 3" key="1">
    <citation type="submission" date="2020-08" db="EMBL/GenBank/DDBJ databases">
        <title>Genomic Encyclopedia of Type Strains, Phase III (KMG-III): the genomes of soil and plant-associated and newly described type strains.</title>
        <authorList>
            <person name="Whitman W."/>
        </authorList>
    </citation>
    <scope>NUCLEOTIDE SEQUENCE [LARGE SCALE GENOMIC DNA]</scope>
    <source>
        <strain evidence="2 3">CECT 8305</strain>
    </source>
</reference>
<sequence>MSQNIAYSTADKNDVLAYGFPFALAVEGYPAIGHLPLAQAKPAADAYRAVLDRLTRSSGTTYKG</sequence>
<dbReference type="RefSeq" id="WP_246495636.1">
    <property type="nucleotide sequence ID" value="NZ_JACHJL010000022.1"/>
</dbReference>
<comment type="caution">
    <text evidence="2">The sequence shown here is derived from an EMBL/GenBank/DDBJ whole genome shotgun (WGS) entry which is preliminary data.</text>
</comment>
<dbReference type="Pfam" id="PF24740">
    <property type="entry name" value="DUF7691"/>
    <property type="match status" value="1"/>
</dbReference>
<evidence type="ECO:0000313" key="2">
    <source>
        <dbReference type="EMBL" id="MBB5939336.1"/>
    </source>
</evidence>
<evidence type="ECO:0000313" key="3">
    <source>
        <dbReference type="Proteomes" id="UP000588098"/>
    </source>
</evidence>
<dbReference type="Proteomes" id="UP000588098">
    <property type="component" value="Unassembled WGS sequence"/>
</dbReference>
<organism evidence="2 3">
    <name type="scientific">Streptomyces zagrosensis</name>
    <dbReference type="NCBI Taxonomy" id="1042984"/>
    <lineage>
        <taxon>Bacteria</taxon>
        <taxon>Bacillati</taxon>
        <taxon>Actinomycetota</taxon>
        <taxon>Actinomycetes</taxon>
        <taxon>Kitasatosporales</taxon>
        <taxon>Streptomycetaceae</taxon>
        <taxon>Streptomyces</taxon>
    </lineage>
</organism>
<protein>
    <recommendedName>
        <fullName evidence="1">DUF7691 domain-containing protein</fullName>
    </recommendedName>
</protein>
<dbReference type="AlphaFoldDB" id="A0A7W9QFU6"/>
<feature type="domain" description="DUF7691" evidence="1">
    <location>
        <begin position="14"/>
        <end position="56"/>
    </location>
</feature>
<name>A0A7W9QFU6_9ACTN</name>
<proteinExistence type="predicted"/>
<dbReference type="EMBL" id="JACHJL010000022">
    <property type="protein sequence ID" value="MBB5939336.1"/>
    <property type="molecule type" value="Genomic_DNA"/>
</dbReference>
<gene>
    <name evidence="2" type="ORF">FHS42_006429</name>
</gene>
<keyword evidence="3" id="KW-1185">Reference proteome</keyword>
<evidence type="ECO:0000259" key="1">
    <source>
        <dbReference type="Pfam" id="PF24740"/>
    </source>
</evidence>